<gene>
    <name evidence="3" type="ORF">CLUMA_CG003771</name>
</gene>
<feature type="domain" description="U1-type" evidence="2">
    <location>
        <begin position="345"/>
        <end position="379"/>
    </location>
</feature>
<keyword evidence="4" id="KW-1185">Reference proteome</keyword>
<feature type="domain" description="U1-type" evidence="2">
    <location>
        <begin position="417"/>
        <end position="451"/>
    </location>
</feature>
<feature type="compositionally biased region" description="Basic and acidic residues" evidence="1">
    <location>
        <begin position="766"/>
        <end position="779"/>
    </location>
</feature>
<reference evidence="3 4" key="1">
    <citation type="submission" date="2015-04" db="EMBL/GenBank/DDBJ databases">
        <authorList>
            <person name="Syromyatnikov M.Y."/>
            <person name="Popov V.N."/>
        </authorList>
    </citation>
    <scope>NUCLEOTIDE SEQUENCE [LARGE SCALE GENOMIC DNA]</scope>
</reference>
<dbReference type="PANTHER" id="PTHR15577">
    <property type="entry name" value="ZINC FINGER CONTAINING PROTEIN"/>
    <property type="match status" value="1"/>
</dbReference>
<dbReference type="GO" id="GO:0045892">
    <property type="term" value="P:negative regulation of DNA-templated transcription"/>
    <property type="evidence" value="ECO:0007669"/>
    <property type="project" value="TreeGrafter"/>
</dbReference>
<feature type="compositionally biased region" description="Basic and acidic residues" evidence="1">
    <location>
        <begin position="12"/>
        <end position="27"/>
    </location>
</feature>
<dbReference type="GO" id="GO:0005654">
    <property type="term" value="C:nucleoplasm"/>
    <property type="evidence" value="ECO:0007669"/>
    <property type="project" value="TreeGrafter"/>
</dbReference>
<feature type="region of interest" description="Disordered" evidence="1">
    <location>
        <begin position="291"/>
        <end position="328"/>
    </location>
</feature>
<feature type="compositionally biased region" description="Basic residues" evidence="1">
    <location>
        <begin position="676"/>
        <end position="696"/>
    </location>
</feature>
<dbReference type="SMART" id="SM00451">
    <property type="entry name" value="ZnF_U1"/>
    <property type="match status" value="2"/>
</dbReference>
<dbReference type="OrthoDB" id="10072641at2759"/>
<protein>
    <submittedName>
        <fullName evidence="3">CLUMA_CG003771, isoform A</fullName>
    </submittedName>
</protein>
<sequence>MDDLAPGVDRSPSPEKPRSPSREASRDRVRKRRSRSRERRRRSYSRSRSPLPFRGGGFRGGRNNNNFRYGRRSPDRFRRNFNRFNDRRSRSRSRDNNRGRRYDRNNRRSRSASPKYVQQEMYNENYGYIPPTPAPPQFNTMGQMSSQFNNYDFQGNPAYPPPSSNFNVGGISCPVPPGMTEGWIPPASLQPEESEEDKQKREAAVAEEKKRQREGLKKQRDQYINRSEKMKRELKELKQQKSDLSAGHGKRSPSPKTMGFIKENEKLQSQIALKLSEILNVIDMLNGIIGKDEDEPKKKSGKKSKDSDSDSSPERIKSELLESMKRKKKEAEEKKEKFNFIVYDPELHWCKPCQAFPKTAKDYLIHLHTKEHAEKSAKNPATAPWRESFQKLNEVPSYPDAPTKRTPLRGLQFFEPATAWFCKLCEVFMGDTYCASLHLKSELHTEKYTIFIEKEPKFEERWLEARKRALEASDQNGKPSTTVDNEKRKDEKKSKKKKNKQKDRKDKKKRGKKRKRDSSSSSSGSDDSGSSSGSDESSKKNGNESDQDSKKNSIRVQMRNLLSKSGTNENDEKNSKWTKVSDNMKPVPPPAPSISKNAIQENKKDEQIIGQWSTVESVISQEEKNLIEKLKGRLKTQQKPSEEKQSSSSSLRKGDERERDRNRERSRDRERERNYRNRRSRTRSRSRGRYSRRYSRSRSNSRDRRRRVERPVVNFPTEPRLPPSRDDKKLPARSYVMSKKDDTVSNVKKVMPMIGKMPVFKKQLTEKKVEEQVDEKVDETPVVEKSSEEKKPRDDTWDDYMPDPLQYSALMGAPPPPPRIEEPEVVPPGLDPEEDSEFIPKPISDAPIARKGPLPKDFQDTLDLLYDGDKPKPVVIEPNPVQEFVPVESPPITAADPDGPEMIMAEDLSQHALLYGGFYQQTAESVHQQVGDIAATSTVDLKMNVGGEEVNGSFDKTEDDEDGGGESKNQMDMDELAMLGIEVNDVGSGVW</sequence>
<dbReference type="InterPro" id="IPR003604">
    <property type="entry name" value="Matrin/U1-like-C_Znf_C2H2"/>
</dbReference>
<dbReference type="GO" id="GO:0008270">
    <property type="term" value="F:zinc ion binding"/>
    <property type="evidence" value="ECO:0007669"/>
    <property type="project" value="InterPro"/>
</dbReference>
<feature type="region of interest" description="Disordered" evidence="1">
    <location>
        <begin position="944"/>
        <end position="972"/>
    </location>
</feature>
<feature type="compositionally biased region" description="Basic and acidic residues" evidence="1">
    <location>
        <begin position="652"/>
        <end position="675"/>
    </location>
</feature>
<evidence type="ECO:0000313" key="3">
    <source>
        <dbReference type="EMBL" id="CRK90048.1"/>
    </source>
</evidence>
<dbReference type="PANTHER" id="PTHR15577:SF2">
    <property type="entry name" value="ZINC FINGER PROTEIN 318"/>
    <property type="match status" value="1"/>
</dbReference>
<evidence type="ECO:0000256" key="1">
    <source>
        <dbReference type="SAM" id="MobiDB-lite"/>
    </source>
</evidence>
<feature type="region of interest" description="Disordered" evidence="1">
    <location>
        <begin position="630"/>
        <end position="743"/>
    </location>
</feature>
<feature type="compositionally biased region" description="Basic and acidic residues" evidence="1">
    <location>
        <begin position="785"/>
        <end position="795"/>
    </location>
</feature>
<feature type="compositionally biased region" description="Basic and acidic residues" evidence="1">
    <location>
        <begin position="536"/>
        <end position="551"/>
    </location>
</feature>
<feature type="region of interest" description="Disordered" evidence="1">
    <location>
        <begin position="766"/>
        <end position="855"/>
    </location>
</feature>
<feature type="region of interest" description="Disordered" evidence="1">
    <location>
        <begin position="1"/>
        <end position="116"/>
    </location>
</feature>
<feature type="compositionally biased region" description="Polar residues" evidence="1">
    <location>
        <begin position="473"/>
        <end position="483"/>
    </location>
</feature>
<dbReference type="GO" id="GO:0045893">
    <property type="term" value="P:positive regulation of DNA-templated transcription"/>
    <property type="evidence" value="ECO:0007669"/>
    <property type="project" value="TreeGrafter"/>
</dbReference>
<feature type="compositionally biased region" description="Basic residues" evidence="1">
    <location>
        <begin position="494"/>
        <end position="516"/>
    </location>
</feature>
<evidence type="ECO:0000259" key="2">
    <source>
        <dbReference type="SMART" id="SM00451"/>
    </source>
</evidence>
<feature type="region of interest" description="Disordered" evidence="1">
    <location>
        <begin position="470"/>
        <end position="602"/>
    </location>
</feature>
<feature type="compositionally biased region" description="Basic and acidic residues" evidence="1">
    <location>
        <begin position="72"/>
        <end position="106"/>
    </location>
</feature>
<name>A0A1J1HPR4_9DIPT</name>
<dbReference type="GO" id="GO:0003676">
    <property type="term" value="F:nucleic acid binding"/>
    <property type="evidence" value="ECO:0007669"/>
    <property type="project" value="InterPro"/>
</dbReference>
<feature type="compositionally biased region" description="Basic and acidic residues" evidence="1">
    <location>
        <begin position="484"/>
        <end position="493"/>
    </location>
</feature>
<evidence type="ECO:0000313" key="4">
    <source>
        <dbReference type="Proteomes" id="UP000183832"/>
    </source>
</evidence>
<organism evidence="3 4">
    <name type="scientific">Clunio marinus</name>
    <dbReference type="NCBI Taxonomy" id="568069"/>
    <lineage>
        <taxon>Eukaryota</taxon>
        <taxon>Metazoa</taxon>
        <taxon>Ecdysozoa</taxon>
        <taxon>Arthropoda</taxon>
        <taxon>Hexapoda</taxon>
        <taxon>Insecta</taxon>
        <taxon>Pterygota</taxon>
        <taxon>Neoptera</taxon>
        <taxon>Endopterygota</taxon>
        <taxon>Diptera</taxon>
        <taxon>Nematocera</taxon>
        <taxon>Chironomoidea</taxon>
        <taxon>Chironomidae</taxon>
        <taxon>Clunio</taxon>
    </lineage>
</organism>
<feature type="compositionally biased region" description="Low complexity" evidence="1">
    <location>
        <begin position="519"/>
        <end position="535"/>
    </location>
</feature>
<dbReference type="Proteomes" id="UP000183832">
    <property type="component" value="Unassembled WGS sequence"/>
</dbReference>
<feature type="region of interest" description="Disordered" evidence="1">
    <location>
        <begin position="869"/>
        <end position="899"/>
    </location>
</feature>
<proteinExistence type="predicted"/>
<feature type="compositionally biased region" description="Basic residues" evidence="1">
    <location>
        <begin position="28"/>
        <end position="45"/>
    </location>
</feature>
<accession>A0A1J1HPR4</accession>
<feature type="region of interest" description="Disordered" evidence="1">
    <location>
        <begin position="236"/>
        <end position="258"/>
    </location>
</feature>
<feature type="compositionally biased region" description="Basic and acidic residues" evidence="1">
    <location>
        <begin position="197"/>
        <end position="224"/>
    </location>
</feature>
<feature type="region of interest" description="Disordered" evidence="1">
    <location>
        <begin position="179"/>
        <end position="224"/>
    </location>
</feature>
<dbReference type="STRING" id="568069.A0A1J1HPR4"/>
<dbReference type="AlphaFoldDB" id="A0A1J1HPR4"/>
<dbReference type="EMBL" id="CVRI01000015">
    <property type="protein sequence ID" value="CRK90048.1"/>
    <property type="molecule type" value="Genomic_DNA"/>
</dbReference>
<dbReference type="InterPro" id="IPR055309">
    <property type="entry name" value="Znf318-like"/>
</dbReference>